<sequence>MNGMTPWLYFMDGKAEAEASELTNVTLLENSTLVLFVFILDYPRSYKYLLRQSLKGQYYS</sequence>
<dbReference type="KEGG" id="ocn:CUC15_13805"/>
<keyword evidence="2" id="KW-1185">Reference proteome</keyword>
<proteinExistence type="predicted"/>
<evidence type="ECO:0000313" key="1">
    <source>
        <dbReference type="EMBL" id="AXI09938.1"/>
    </source>
</evidence>
<organism evidence="1 2">
    <name type="scientific">Oceanobacillus zhaokaii</name>
    <dbReference type="NCBI Taxonomy" id="2052660"/>
    <lineage>
        <taxon>Bacteria</taxon>
        <taxon>Bacillati</taxon>
        <taxon>Bacillota</taxon>
        <taxon>Bacilli</taxon>
        <taxon>Bacillales</taxon>
        <taxon>Bacillaceae</taxon>
        <taxon>Oceanobacillus</taxon>
    </lineage>
</organism>
<reference evidence="2" key="1">
    <citation type="submission" date="2017-11" db="EMBL/GenBank/DDBJ databases">
        <authorList>
            <person name="Zhu W."/>
        </authorList>
    </citation>
    <scope>NUCLEOTIDE SEQUENCE [LARGE SCALE GENOMIC DNA]</scope>
    <source>
        <strain evidence="2">160</strain>
    </source>
</reference>
<accession>A0A345PIV8</accession>
<name>A0A345PIV8_9BACI</name>
<dbReference type="Proteomes" id="UP000253908">
    <property type="component" value="Chromosome"/>
</dbReference>
<protein>
    <submittedName>
        <fullName evidence="1">Uncharacterized protein</fullName>
    </submittedName>
</protein>
<dbReference type="EMBL" id="CP024848">
    <property type="protein sequence ID" value="AXI09938.1"/>
    <property type="molecule type" value="Genomic_DNA"/>
</dbReference>
<evidence type="ECO:0000313" key="2">
    <source>
        <dbReference type="Proteomes" id="UP000253908"/>
    </source>
</evidence>
<gene>
    <name evidence="1" type="ORF">CUC15_13805</name>
</gene>
<dbReference type="AlphaFoldDB" id="A0A345PIV8"/>